<evidence type="ECO:0000313" key="3">
    <source>
        <dbReference type="Proteomes" id="UP000218677"/>
    </source>
</evidence>
<dbReference type="EMBL" id="NWUX01000020">
    <property type="protein sequence ID" value="PCF94336.1"/>
    <property type="molecule type" value="Genomic_DNA"/>
</dbReference>
<accession>A0A2A4HHR7</accession>
<organism evidence="2 3">
    <name type="scientific">Vreelandella nigrificans</name>
    <dbReference type="NCBI Taxonomy" id="2042704"/>
    <lineage>
        <taxon>Bacteria</taxon>
        <taxon>Pseudomonadati</taxon>
        <taxon>Pseudomonadota</taxon>
        <taxon>Gammaproteobacteria</taxon>
        <taxon>Oceanospirillales</taxon>
        <taxon>Halomonadaceae</taxon>
        <taxon>Vreelandella</taxon>
    </lineage>
</organism>
<feature type="domain" description="N-acetyltransferase" evidence="1">
    <location>
        <begin position="10"/>
        <end position="150"/>
    </location>
</feature>
<comment type="caution">
    <text evidence="2">The sequence shown here is derived from an EMBL/GenBank/DDBJ whole genome shotgun (WGS) entry which is preliminary data.</text>
</comment>
<evidence type="ECO:0000313" key="2">
    <source>
        <dbReference type="EMBL" id="PCF94336.1"/>
    </source>
</evidence>
<dbReference type="PROSITE" id="PS51186">
    <property type="entry name" value="GNAT"/>
    <property type="match status" value="1"/>
</dbReference>
<dbReference type="CDD" id="cd04301">
    <property type="entry name" value="NAT_SF"/>
    <property type="match status" value="1"/>
</dbReference>
<dbReference type="InterPro" id="IPR000182">
    <property type="entry name" value="GNAT_dom"/>
</dbReference>
<dbReference type="InterPro" id="IPR016181">
    <property type="entry name" value="Acyl_CoA_acyltransferase"/>
</dbReference>
<keyword evidence="3" id="KW-1185">Reference proteome</keyword>
<dbReference type="AlphaFoldDB" id="A0A2A4HHR7"/>
<name>A0A2A4HHR7_9GAMM</name>
<sequence>MVLAVKSQELSVRIDTKKGILESDWHYLTQWKERVFPEEGRSKEWTPVSWHSIAYSEANDPIGHIGFDRFEVLIDAVPHLVIGIGGVVVRPEYQGQGIPALLFNEVHDQARKHLGAGVFTLFCPSRLVTYYEKHGYQRYPGAVYLLQQGEKVLSTFEFMHHGDLAAVGKVVLQSEPW</sequence>
<evidence type="ECO:0000259" key="1">
    <source>
        <dbReference type="PROSITE" id="PS51186"/>
    </source>
</evidence>
<gene>
    <name evidence="2" type="ORF">CPA45_17515</name>
</gene>
<protein>
    <recommendedName>
        <fullName evidence="1">N-acetyltransferase domain-containing protein</fullName>
    </recommendedName>
</protein>
<dbReference type="Gene3D" id="3.40.630.30">
    <property type="match status" value="1"/>
</dbReference>
<dbReference type="GO" id="GO:0016747">
    <property type="term" value="F:acyltransferase activity, transferring groups other than amino-acyl groups"/>
    <property type="evidence" value="ECO:0007669"/>
    <property type="project" value="InterPro"/>
</dbReference>
<dbReference type="SUPFAM" id="SSF55729">
    <property type="entry name" value="Acyl-CoA N-acyltransferases (Nat)"/>
    <property type="match status" value="1"/>
</dbReference>
<dbReference type="Pfam" id="PF00583">
    <property type="entry name" value="Acetyltransf_1"/>
    <property type="match status" value="1"/>
</dbReference>
<reference evidence="3" key="1">
    <citation type="submission" date="2017-09" db="EMBL/GenBank/DDBJ databases">
        <authorList>
            <person name="Cho G.-S."/>
            <person name="Oguntoyinbo F.A."/>
            <person name="Cnockaert M."/>
            <person name="Kabisch J."/>
            <person name="Neve H."/>
            <person name="Bockelmann W."/>
            <person name="Wenning M."/>
            <person name="Franz C.M."/>
            <person name="Vandamme P."/>
        </authorList>
    </citation>
    <scope>NUCLEOTIDE SEQUENCE [LARGE SCALE GENOMIC DNA]</scope>
    <source>
        <strain evidence="3">MBT G8648</strain>
    </source>
</reference>
<proteinExistence type="predicted"/>
<dbReference type="OrthoDB" id="6157548at2"/>
<dbReference type="Proteomes" id="UP000218677">
    <property type="component" value="Unassembled WGS sequence"/>
</dbReference>